<name>A0A0S4UT09_RALSL</name>
<dbReference type="EMBL" id="LN899825">
    <property type="protein sequence ID" value="CUV34936.1"/>
    <property type="molecule type" value="Genomic_DNA"/>
</dbReference>
<sequence length="120" mass="12636">MSKQVMGRAYITVDAQRLASVPGTAKLDTGGVERTARVSDAGIVYFTESPKQAELECDILITADTDILALNNTTDAVVLFEADSGQKYMVRNGAVATPLNPQAGEGKASLKMFGAPAEDV</sequence>
<evidence type="ECO:0000313" key="3">
    <source>
        <dbReference type="EMBL" id="CUV41747.1"/>
    </source>
</evidence>
<evidence type="ECO:0000313" key="1">
    <source>
        <dbReference type="EMBL" id="CUV25316.1"/>
    </source>
</evidence>
<evidence type="ECO:0008006" key="5">
    <source>
        <dbReference type="Google" id="ProtNLM"/>
    </source>
</evidence>
<evidence type="ECO:0000313" key="2">
    <source>
        <dbReference type="EMBL" id="CUV34936.1"/>
    </source>
</evidence>
<dbReference type="Pfam" id="PF10618">
    <property type="entry name" value="Tail_tube"/>
    <property type="match status" value="1"/>
</dbReference>
<organism evidence="1">
    <name type="scientific">Ralstonia solanacearum</name>
    <name type="common">Pseudomonas solanacearum</name>
    <dbReference type="NCBI Taxonomy" id="305"/>
    <lineage>
        <taxon>Bacteria</taxon>
        <taxon>Pseudomonadati</taxon>
        <taxon>Pseudomonadota</taxon>
        <taxon>Betaproteobacteria</taxon>
        <taxon>Burkholderiales</taxon>
        <taxon>Burkholderiaceae</taxon>
        <taxon>Ralstonia</taxon>
        <taxon>Ralstonia solanacearum species complex</taxon>
    </lineage>
</organism>
<dbReference type="EMBL" id="LN899826">
    <property type="protein sequence ID" value="CUV41747.1"/>
    <property type="molecule type" value="Genomic_DNA"/>
</dbReference>
<dbReference type="EMBL" id="LN899822">
    <property type="protein sequence ID" value="CUV61178.1"/>
    <property type="molecule type" value="Genomic_DNA"/>
</dbReference>
<dbReference type="InterPro" id="IPR019596">
    <property type="entry name" value="Phage_Mu_GpM_tail_tub"/>
</dbReference>
<reference evidence="1" key="1">
    <citation type="submission" date="2015-10" db="EMBL/GenBank/DDBJ databases">
        <authorList>
            <person name="Gilbert D.G."/>
        </authorList>
    </citation>
    <scope>NUCLEOTIDE SEQUENCE</scope>
    <source>
        <strain evidence="1">Phyl III-seqv23</strain>
    </source>
</reference>
<dbReference type="EMBL" id="LN899823">
    <property type="protein sequence ID" value="CUV25316.1"/>
    <property type="molecule type" value="Genomic_DNA"/>
</dbReference>
<accession>A0A0S4UT09</accession>
<dbReference type="AlphaFoldDB" id="A0A0S4UT09"/>
<protein>
    <recommendedName>
        <fullName evidence="5">Phage tail protein</fullName>
    </recommendedName>
</protein>
<proteinExistence type="predicted"/>
<evidence type="ECO:0000313" key="4">
    <source>
        <dbReference type="EMBL" id="CUV61178.1"/>
    </source>
</evidence>
<gene>
    <name evidence="4" type="ORF">RD1301_v1_1340011</name>
    <name evidence="1" type="ORF">RUN1744_v1_910032</name>
    <name evidence="2" type="ORF">TD1301_v1_1150005</name>
    <name evidence="3" type="ORF">TF3108_v1_850032</name>
</gene>